<keyword evidence="2" id="KW-0808">Transferase</keyword>
<dbReference type="AlphaFoldDB" id="A0AAV8Q6V6"/>
<dbReference type="PANTHER" id="PTHR31642:SF115">
    <property type="entry name" value="PROTEIN ECERIFERUM 26-LIKE"/>
    <property type="match status" value="1"/>
</dbReference>
<comment type="similarity">
    <text evidence="1">Belongs to the plant acyltransferase family.</text>
</comment>
<comment type="caution">
    <text evidence="5">The sequence shown here is derived from an EMBL/GenBank/DDBJ whole genome shotgun (WGS) entry which is preliminary data.</text>
</comment>
<dbReference type="PANTHER" id="PTHR31642">
    <property type="entry name" value="TRICHOTHECENE 3-O-ACETYLTRANSFERASE"/>
    <property type="match status" value="1"/>
</dbReference>
<protein>
    <recommendedName>
        <fullName evidence="7">Protein ECERIFERUM 26-like</fullName>
    </recommendedName>
</protein>
<evidence type="ECO:0000313" key="5">
    <source>
        <dbReference type="EMBL" id="KAJ8467204.1"/>
    </source>
</evidence>
<reference evidence="5 6" key="1">
    <citation type="submission" date="2022-12" db="EMBL/GenBank/DDBJ databases">
        <title>Chromosome-scale assembly of the Ensete ventricosum genome.</title>
        <authorList>
            <person name="Dussert Y."/>
            <person name="Stocks J."/>
            <person name="Wendawek A."/>
            <person name="Woldeyes F."/>
            <person name="Nichols R.A."/>
            <person name="Borrell J.S."/>
        </authorList>
    </citation>
    <scope>NUCLEOTIDE SEQUENCE [LARGE SCALE GENOMIC DNA]</scope>
    <source>
        <strain evidence="6">cv. Maze</strain>
        <tissue evidence="5">Seeds</tissue>
    </source>
</reference>
<evidence type="ECO:0000256" key="2">
    <source>
        <dbReference type="ARBA" id="ARBA00022679"/>
    </source>
</evidence>
<name>A0AAV8Q6V6_ENSVE</name>
<keyword evidence="6" id="KW-1185">Reference proteome</keyword>
<evidence type="ECO:0000256" key="3">
    <source>
        <dbReference type="ARBA" id="ARBA00023315"/>
    </source>
</evidence>
<evidence type="ECO:0000313" key="6">
    <source>
        <dbReference type="Proteomes" id="UP001222027"/>
    </source>
</evidence>
<accession>A0AAV8Q6V6</accession>
<gene>
    <name evidence="5" type="ORF">OPV22_029756</name>
</gene>
<dbReference type="InterPro" id="IPR023213">
    <property type="entry name" value="CAT-like_dom_sf"/>
</dbReference>
<dbReference type="Proteomes" id="UP001222027">
    <property type="component" value="Unassembled WGS sequence"/>
</dbReference>
<feature type="region of interest" description="Disordered" evidence="4">
    <location>
        <begin position="187"/>
        <end position="212"/>
    </location>
</feature>
<sequence length="433" mass="47169">MGVNSDAAAVYGHKLSTVVPGSVSGETVVHELADMDLVMKLHYVRTVYYFQQSETVDGLTIVDLKKPMFRWLTSYYPVTGRIRRTEAGRPLVKCNDCGVRIVEANCCRTLEEWLQVPHSARWRPLVPDKVLGPDLRFSPMVYVQFTKFQCGGMAIGYSWSHVLGDPVAGTNCINLWGQLLAGNPPPKSLLPHSARTPTARPARQPPVSATPLSVKQVEPAGDLWLIADACKMATDSITITESRLKHLQSEKLNSVPAFEMISALFWHCLASVRRGGREPRVVTICRHKPRAKKCAELSNEQMISTVSTSHASPADLDLAELALLVSKQKVDETTLVEESIDGDGGKPDFVVYGANLTFVDMEGVDLSGLDIKGEKPVQVDSVIDGVGDEGAVLVFPQGADAGGGSKGPAAVLILPEDQILKLREVLKREFDMA</sequence>
<proteinExistence type="inferred from homology"/>
<evidence type="ECO:0000256" key="4">
    <source>
        <dbReference type="SAM" id="MobiDB-lite"/>
    </source>
</evidence>
<evidence type="ECO:0000256" key="1">
    <source>
        <dbReference type="ARBA" id="ARBA00009861"/>
    </source>
</evidence>
<keyword evidence="3" id="KW-0012">Acyltransferase</keyword>
<evidence type="ECO:0008006" key="7">
    <source>
        <dbReference type="Google" id="ProtNLM"/>
    </source>
</evidence>
<organism evidence="5 6">
    <name type="scientific">Ensete ventricosum</name>
    <name type="common">Abyssinian banana</name>
    <name type="synonym">Musa ensete</name>
    <dbReference type="NCBI Taxonomy" id="4639"/>
    <lineage>
        <taxon>Eukaryota</taxon>
        <taxon>Viridiplantae</taxon>
        <taxon>Streptophyta</taxon>
        <taxon>Embryophyta</taxon>
        <taxon>Tracheophyta</taxon>
        <taxon>Spermatophyta</taxon>
        <taxon>Magnoliopsida</taxon>
        <taxon>Liliopsida</taxon>
        <taxon>Zingiberales</taxon>
        <taxon>Musaceae</taxon>
        <taxon>Ensete</taxon>
    </lineage>
</organism>
<dbReference type="InterPro" id="IPR050317">
    <property type="entry name" value="Plant_Fungal_Acyltransferase"/>
</dbReference>
<feature type="compositionally biased region" description="Low complexity" evidence="4">
    <location>
        <begin position="194"/>
        <end position="206"/>
    </location>
</feature>
<dbReference type="Pfam" id="PF02458">
    <property type="entry name" value="Transferase"/>
    <property type="match status" value="1"/>
</dbReference>
<dbReference type="EMBL" id="JAQQAF010000008">
    <property type="protein sequence ID" value="KAJ8467204.1"/>
    <property type="molecule type" value="Genomic_DNA"/>
</dbReference>
<dbReference type="Gene3D" id="3.30.559.10">
    <property type="entry name" value="Chloramphenicol acetyltransferase-like domain"/>
    <property type="match status" value="2"/>
</dbReference>
<dbReference type="GO" id="GO:0016747">
    <property type="term" value="F:acyltransferase activity, transferring groups other than amino-acyl groups"/>
    <property type="evidence" value="ECO:0007669"/>
    <property type="project" value="TreeGrafter"/>
</dbReference>